<evidence type="ECO:0000256" key="3">
    <source>
        <dbReference type="SAM" id="SignalP"/>
    </source>
</evidence>
<accession>A0ABY7EER2</accession>
<organism evidence="4 5">
    <name type="scientific">Mya arenaria</name>
    <name type="common">Soft-shell clam</name>
    <dbReference type="NCBI Taxonomy" id="6604"/>
    <lineage>
        <taxon>Eukaryota</taxon>
        <taxon>Metazoa</taxon>
        <taxon>Spiralia</taxon>
        <taxon>Lophotrochozoa</taxon>
        <taxon>Mollusca</taxon>
        <taxon>Bivalvia</taxon>
        <taxon>Autobranchia</taxon>
        <taxon>Heteroconchia</taxon>
        <taxon>Euheterodonta</taxon>
        <taxon>Imparidentia</taxon>
        <taxon>Neoheterodontei</taxon>
        <taxon>Myida</taxon>
        <taxon>Myoidea</taxon>
        <taxon>Myidae</taxon>
        <taxon>Mya</taxon>
    </lineage>
</organism>
<proteinExistence type="predicted"/>
<name>A0ABY7EER2_MYAAR</name>
<protein>
    <submittedName>
        <fullName evidence="4">Uncharacterized protein</fullName>
    </submittedName>
</protein>
<keyword evidence="1" id="KW-0106">Calcium</keyword>
<evidence type="ECO:0000256" key="2">
    <source>
        <dbReference type="SAM" id="MobiDB-lite"/>
    </source>
</evidence>
<feature type="chain" id="PRO_5047076731" evidence="3">
    <location>
        <begin position="22"/>
        <end position="206"/>
    </location>
</feature>
<dbReference type="PROSITE" id="PS00018">
    <property type="entry name" value="EF_HAND_1"/>
    <property type="match status" value="1"/>
</dbReference>
<gene>
    <name evidence="4" type="ORF">MAR_018451</name>
</gene>
<dbReference type="Proteomes" id="UP001164746">
    <property type="component" value="Chromosome 6"/>
</dbReference>
<dbReference type="InterPro" id="IPR002048">
    <property type="entry name" value="EF_hand_dom"/>
</dbReference>
<dbReference type="Gene3D" id="1.10.238.10">
    <property type="entry name" value="EF-hand"/>
    <property type="match status" value="1"/>
</dbReference>
<dbReference type="InterPro" id="IPR011992">
    <property type="entry name" value="EF-hand-dom_pair"/>
</dbReference>
<evidence type="ECO:0000313" key="4">
    <source>
        <dbReference type="EMBL" id="WAR08493.1"/>
    </source>
</evidence>
<feature type="compositionally biased region" description="Polar residues" evidence="2">
    <location>
        <begin position="195"/>
        <end position="206"/>
    </location>
</feature>
<dbReference type="CDD" id="cd00051">
    <property type="entry name" value="EFh"/>
    <property type="match status" value="1"/>
</dbReference>
<sequence>MGFKYLLVLVLLFALLNPTEAWSLRKKLRKIGNKIKEAVKNVGSGVKNIVKNVGGVIKDIKCKILYRLVCPRVPPLPWPTRMVLGAGAGATGALVAGPKVVPPFGCRVENGVAVLAFSDDFSDYDMNGDKRIEYEEFVFTVMKSVGLADPLELREPFKFADMNLDGELNMQEFNGAPFLFAHANSHQHKKEDTPETTPSLEVSTAA</sequence>
<dbReference type="InterPro" id="IPR018247">
    <property type="entry name" value="EF_Hand_1_Ca_BS"/>
</dbReference>
<keyword evidence="5" id="KW-1185">Reference proteome</keyword>
<dbReference type="SUPFAM" id="SSF47473">
    <property type="entry name" value="EF-hand"/>
    <property type="match status" value="1"/>
</dbReference>
<evidence type="ECO:0000313" key="5">
    <source>
        <dbReference type="Proteomes" id="UP001164746"/>
    </source>
</evidence>
<dbReference type="EMBL" id="CP111017">
    <property type="protein sequence ID" value="WAR08493.1"/>
    <property type="molecule type" value="Genomic_DNA"/>
</dbReference>
<evidence type="ECO:0000256" key="1">
    <source>
        <dbReference type="ARBA" id="ARBA00022837"/>
    </source>
</evidence>
<feature type="signal peptide" evidence="3">
    <location>
        <begin position="1"/>
        <end position="21"/>
    </location>
</feature>
<keyword evidence="3" id="KW-0732">Signal</keyword>
<reference evidence="4" key="1">
    <citation type="submission" date="2022-11" db="EMBL/GenBank/DDBJ databases">
        <title>Centuries of genome instability and evolution in soft-shell clam transmissible cancer (bioRxiv).</title>
        <authorList>
            <person name="Hart S.F.M."/>
            <person name="Yonemitsu M.A."/>
            <person name="Giersch R.M."/>
            <person name="Beal B.F."/>
            <person name="Arriagada G."/>
            <person name="Davis B.W."/>
            <person name="Ostrander E.A."/>
            <person name="Goff S.P."/>
            <person name="Metzger M.J."/>
        </authorList>
    </citation>
    <scope>NUCLEOTIDE SEQUENCE</scope>
    <source>
        <strain evidence="4">MELC-2E11</strain>
        <tissue evidence="4">Siphon/mantle</tissue>
    </source>
</reference>
<feature type="region of interest" description="Disordered" evidence="2">
    <location>
        <begin position="185"/>
        <end position="206"/>
    </location>
</feature>